<sequence>MSNVVQFLEAMAHNPKTLSAEDFAAAVANAKLEPAANQALLAGDANALNQLLGGRISMMCLIAPAENDEPKEEEQDGEEEAPDREATSRAA</sequence>
<organism evidence="2 3">
    <name type="scientific">Agrilutibacter terrestris</name>
    <dbReference type="NCBI Taxonomy" id="2865112"/>
    <lineage>
        <taxon>Bacteria</taxon>
        <taxon>Pseudomonadati</taxon>
        <taxon>Pseudomonadota</taxon>
        <taxon>Gammaproteobacteria</taxon>
        <taxon>Lysobacterales</taxon>
        <taxon>Lysobacteraceae</taxon>
        <taxon>Agrilutibacter</taxon>
    </lineage>
</organism>
<dbReference type="KEGG" id="lsx:H8B22_08030"/>
<dbReference type="Proteomes" id="UP000516018">
    <property type="component" value="Chromosome"/>
</dbReference>
<keyword evidence="3" id="KW-1185">Reference proteome</keyword>
<accession>A0A7H0FTX0</accession>
<evidence type="ECO:0000313" key="3">
    <source>
        <dbReference type="Proteomes" id="UP000516018"/>
    </source>
</evidence>
<dbReference type="EMBL" id="CP060820">
    <property type="protein sequence ID" value="QNP39486.1"/>
    <property type="molecule type" value="Genomic_DNA"/>
</dbReference>
<feature type="region of interest" description="Disordered" evidence="1">
    <location>
        <begin position="64"/>
        <end position="91"/>
    </location>
</feature>
<gene>
    <name evidence="2" type="ORF">H8B22_08030</name>
</gene>
<reference evidence="2 3" key="1">
    <citation type="submission" date="2020-08" db="EMBL/GenBank/DDBJ databases">
        <title>Lysobacter sp. II4 sp. nov., isolated from soil.</title>
        <authorList>
            <person name="Woo C.Y."/>
            <person name="Kim J."/>
        </authorList>
    </citation>
    <scope>NUCLEOTIDE SEQUENCE [LARGE SCALE GENOMIC DNA]</scope>
    <source>
        <strain evidence="2 3">II4</strain>
    </source>
</reference>
<protein>
    <submittedName>
        <fullName evidence="2">Uncharacterized protein</fullName>
    </submittedName>
</protein>
<evidence type="ECO:0000256" key="1">
    <source>
        <dbReference type="SAM" id="MobiDB-lite"/>
    </source>
</evidence>
<dbReference type="AlphaFoldDB" id="A0A7H0FTX0"/>
<feature type="compositionally biased region" description="Acidic residues" evidence="1">
    <location>
        <begin position="66"/>
        <end position="82"/>
    </location>
</feature>
<proteinExistence type="predicted"/>
<dbReference type="RefSeq" id="WP_187710932.1">
    <property type="nucleotide sequence ID" value="NZ_CP060820.1"/>
</dbReference>
<name>A0A7H0FTX0_9GAMM</name>
<evidence type="ECO:0000313" key="2">
    <source>
        <dbReference type="EMBL" id="QNP39486.1"/>
    </source>
</evidence>